<organism evidence="1 2">
    <name type="scientific">Candidatus Termititenax persephonae</name>
    <dbReference type="NCBI Taxonomy" id="2218525"/>
    <lineage>
        <taxon>Bacteria</taxon>
        <taxon>Bacillati</taxon>
        <taxon>Candidatus Margulisiibacteriota</taxon>
        <taxon>Candidatus Termititenacia</taxon>
        <taxon>Candidatus Termititenacales</taxon>
        <taxon>Candidatus Termititenacaceae</taxon>
        <taxon>Candidatus Termititenax</taxon>
    </lineage>
</organism>
<sequence>MEKVFSQEQLANNPQNWIFFIEGYAENVDDFAPYFEIEYAVREAQRLRIPVIDIVPGYRDEAVFTALLDHFGVEKTVFWLLLFGAQTGEIHNGETLLDFFSFYYYFCKDRDINFNLSDFQNLGFSFTANSSGLVADFKTFINTGNTVYDSYKAEFWDAHLAIRNNLARKNLPEVLTQNPTAKNILAYCGKYHKEVFTKPVN</sequence>
<proteinExistence type="predicted"/>
<dbReference type="AlphaFoldDB" id="A0A388TIF5"/>
<dbReference type="Proteomes" id="UP000275925">
    <property type="component" value="Unassembled WGS sequence"/>
</dbReference>
<evidence type="ECO:0000313" key="1">
    <source>
        <dbReference type="EMBL" id="GBR77008.1"/>
    </source>
</evidence>
<name>A0A388TIF5_9BACT</name>
<keyword evidence="2" id="KW-1185">Reference proteome</keyword>
<evidence type="ECO:0000313" key="2">
    <source>
        <dbReference type="Proteomes" id="UP000275925"/>
    </source>
</evidence>
<accession>A0A388TIF5</accession>
<comment type="caution">
    <text evidence="1">The sequence shown here is derived from an EMBL/GenBank/DDBJ whole genome shotgun (WGS) entry which is preliminary data.</text>
</comment>
<gene>
    <name evidence="1" type="ORF">NO2_1468</name>
</gene>
<dbReference type="EMBL" id="BGZO01000080">
    <property type="protein sequence ID" value="GBR77008.1"/>
    <property type="molecule type" value="Genomic_DNA"/>
</dbReference>
<protein>
    <submittedName>
        <fullName evidence="1">Uncharacterized protein</fullName>
    </submittedName>
</protein>
<reference evidence="1 2" key="1">
    <citation type="journal article" date="2019" name="ISME J.">
        <title>Genome analyses of uncultured TG2/ZB3 bacteria in 'Margulisbacteria' specifically attached to ectosymbiotic spirochetes of protists in the termite gut.</title>
        <authorList>
            <person name="Utami Y.D."/>
            <person name="Kuwahara H."/>
            <person name="Igai K."/>
            <person name="Murakami T."/>
            <person name="Sugaya K."/>
            <person name="Morikawa T."/>
            <person name="Nagura Y."/>
            <person name="Yuki M."/>
            <person name="Deevong P."/>
            <person name="Inoue T."/>
            <person name="Kihara K."/>
            <person name="Lo N."/>
            <person name="Yamada A."/>
            <person name="Ohkuma M."/>
            <person name="Hongoh Y."/>
        </authorList>
    </citation>
    <scope>NUCLEOTIDE SEQUENCE [LARGE SCALE GENOMIC DNA]</scope>
    <source>
        <strain evidence="1">NkOx7-02</strain>
    </source>
</reference>